<feature type="transmembrane region" description="Helical" evidence="9">
    <location>
        <begin position="134"/>
        <end position="158"/>
    </location>
</feature>
<evidence type="ECO:0000256" key="3">
    <source>
        <dbReference type="ARBA" id="ARBA00022475"/>
    </source>
</evidence>
<evidence type="ECO:0000256" key="8">
    <source>
        <dbReference type="ARBA" id="ARBA00037998"/>
    </source>
</evidence>
<evidence type="ECO:0000256" key="6">
    <source>
        <dbReference type="ARBA" id="ARBA00022989"/>
    </source>
</evidence>
<proteinExistence type="inferred from homology"/>
<dbReference type="PANTHER" id="PTHR11795:SF445">
    <property type="entry name" value="AMINO ACID ABC TRANSPORTER PERMEASE PROTEIN"/>
    <property type="match status" value="1"/>
</dbReference>
<evidence type="ECO:0000256" key="1">
    <source>
        <dbReference type="ARBA" id="ARBA00004651"/>
    </source>
</evidence>
<keyword evidence="11" id="KW-1185">Reference proteome</keyword>
<keyword evidence="2" id="KW-0813">Transport</keyword>
<dbReference type="CDD" id="cd06582">
    <property type="entry name" value="TM_PBP1_LivH_like"/>
    <property type="match status" value="1"/>
</dbReference>
<evidence type="ECO:0000313" key="10">
    <source>
        <dbReference type="EMBL" id="MDU0338455.1"/>
    </source>
</evidence>
<name>A0ABU3S114_9HYPH</name>
<comment type="similarity">
    <text evidence="8">Belongs to the binding-protein-dependent transport system permease family. LivHM subfamily.</text>
</comment>
<accession>A0ABU3S114</accession>
<evidence type="ECO:0000256" key="2">
    <source>
        <dbReference type="ARBA" id="ARBA00022448"/>
    </source>
</evidence>
<protein>
    <submittedName>
        <fullName evidence="10">Branched-chain amino acid ABC transporter permease</fullName>
    </submittedName>
</protein>
<feature type="transmembrane region" description="Helical" evidence="9">
    <location>
        <begin position="89"/>
        <end position="114"/>
    </location>
</feature>
<evidence type="ECO:0000256" key="9">
    <source>
        <dbReference type="SAM" id="Phobius"/>
    </source>
</evidence>
<feature type="transmembrane region" description="Helical" evidence="9">
    <location>
        <begin position="187"/>
        <end position="212"/>
    </location>
</feature>
<keyword evidence="7 9" id="KW-0472">Membrane</keyword>
<reference evidence="10 11" key="1">
    <citation type="submission" date="2023-09" db="EMBL/GenBank/DDBJ databases">
        <title>Whole genome shotgun sequencing (WGS) of Bosea sp. ZW T0_25, isolated from stored onions (Allium cepa).</title>
        <authorList>
            <person name="Stoll D.A."/>
            <person name="Huch M."/>
        </authorList>
    </citation>
    <scope>NUCLEOTIDE SEQUENCE [LARGE SCALE GENOMIC DNA]</scope>
    <source>
        <strain evidence="10 11">ZW T0_25</strain>
    </source>
</reference>
<dbReference type="PANTHER" id="PTHR11795">
    <property type="entry name" value="BRANCHED-CHAIN AMINO ACID TRANSPORT SYSTEM PERMEASE PROTEIN LIVH"/>
    <property type="match status" value="1"/>
</dbReference>
<sequence>MTMQTLVDGLVLGGLFSLSAVGFSLLFGVLGVVNLSHGAFVLIGGYAAYTLHEKLGLDPLLALPVIMLGMFCLGYAFQRSVIQWATKRASLLASMLLTYGFALMIRNALVLIYSPDFKSVTPAYAFDSLSFGEVTVGLTRVAALLVSIVLLAALAATLRYSNIGRTIRATAQQEQAAALCGVNIRHVFALTSGLSAAFAGAAGVAIGLVMPFSPPDETLWTVNAFVVVTLGGIGSPAGALVGGLILGVVNTMTAQLIGAAFPNAMMFLLLVLMLVVRPAGLLGNSFKGSR</sequence>
<dbReference type="Pfam" id="PF02653">
    <property type="entry name" value="BPD_transp_2"/>
    <property type="match status" value="1"/>
</dbReference>
<organism evidence="10 11">
    <name type="scientific">Bosea rubneri</name>
    <dbReference type="NCBI Taxonomy" id="3075434"/>
    <lineage>
        <taxon>Bacteria</taxon>
        <taxon>Pseudomonadati</taxon>
        <taxon>Pseudomonadota</taxon>
        <taxon>Alphaproteobacteria</taxon>
        <taxon>Hyphomicrobiales</taxon>
        <taxon>Boseaceae</taxon>
        <taxon>Bosea</taxon>
    </lineage>
</organism>
<gene>
    <name evidence="10" type="ORF">RKE40_01100</name>
</gene>
<dbReference type="InterPro" id="IPR052157">
    <property type="entry name" value="BCAA_transport_permease"/>
</dbReference>
<comment type="caution">
    <text evidence="10">The sequence shown here is derived from an EMBL/GenBank/DDBJ whole genome shotgun (WGS) entry which is preliminary data.</text>
</comment>
<dbReference type="EMBL" id="JAWDID010000001">
    <property type="protein sequence ID" value="MDU0338455.1"/>
    <property type="molecule type" value="Genomic_DNA"/>
</dbReference>
<feature type="transmembrane region" description="Helical" evidence="9">
    <location>
        <begin position="12"/>
        <end position="40"/>
    </location>
</feature>
<feature type="transmembrane region" description="Helical" evidence="9">
    <location>
        <begin position="256"/>
        <end position="276"/>
    </location>
</feature>
<dbReference type="RefSeq" id="WP_316016397.1">
    <property type="nucleotide sequence ID" value="NZ_JAWDID010000001.1"/>
</dbReference>
<evidence type="ECO:0000256" key="5">
    <source>
        <dbReference type="ARBA" id="ARBA00022970"/>
    </source>
</evidence>
<keyword evidence="6 9" id="KW-1133">Transmembrane helix</keyword>
<feature type="transmembrane region" description="Helical" evidence="9">
    <location>
        <begin position="224"/>
        <end position="249"/>
    </location>
</feature>
<keyword evidence="3" id="KW-1003">Cell membrane</keyword>
<keyword evidence="5" id="KW-0029">Amino-acid transport</keyword>
<evidence type="ECO:0000313" key="11">
    <source>
        <dbReference type="Proteomes" id="UP001254257"/>
    </source>
</evidence>
<keyword evidence="4 9" id="KW-0812">Transmembrane</keyword>
<evidence type="ECO:0000256" key="4">
    <source>
        <dbReference type="ARBA" id="ARBA00022692"/>
    </source>
</evidence>
<dbReference type="Proteomes" id="UP001254257">
    <property type="component" value="Unassembled WGS sequence"/>
</dbReference>
<comment type="subcellular location">
    <subcellularLocation>
        <location evidence="1">Cell membrane</location>
        <topology evidence="1">Multi-pass membrane protein</topology>
    </subcellularLocation>
</comment>
<evidence type="ECO:0000256" key="7">
    <source>
        <dbReference type="ARBA" id="ARBA00023136"/>
    </source>
</evidence>
<dbReference type="InterPro" id="IPR001851">
    <property type="entry name" value="ABC_transp_permease"/>
</dbReference>
<feature type="transmembrane region" description="Helical" evidence="9">
    <location>
        <begin position="60"/>
        <end position="77"/>
    </location>
</feature>